<dbReference type="STRING" id="576137.A0A1L7XEK2"/>
<dbReference type="InterPro" id="IPR052616">
    <property type="entry name" value="SYO1-like"/>
</dbReference>
<dbReference type="InterPro" id="IPR057990">
    <property type="entry name" value="TPR_SYO1"/>
</dbReference>
<dbReference type="InterPro" id="IPR016024">
    <property type="entry name" value="ARM-type_fold"/>
</dbReference>
<sequence length="667" mass="73833">MGKSKPRVRAKNRADPVSKPTKPPADPELAAIREQRILPVLQDLQCSDSKKRSAAARAIVNLIEDIKSRKLLLREQIVRILFEQTLTDSDLETRTDGWGILRNLALEEEADFCVHLYRQDVLTAISGVINTIIQTIASKDAPLTKQNKPQQQLVWNMATSIVSLVSSLCETQEEVVEAVSRMPTLLDFLFGLLTLESTPDALRHEVLFCMIALTEDNKPVAQQIVDSSDEFKTLISIKDSDRYESVTACGILHNIFAAMQWFDHNTPLEGTSDAMLIPILTKNMEQASSNGANGHFQHSSPDQVLQLALEITASIATSLQEALEHGSRNEKEFEGFEDDPTTDGIEEMDADIEAPEEEEEAADEDEDHEMTQEEIDADMALVTGNGPSGDESSDEELTLDNLIRIAAPKIIAITRQAISSDHAIKSHALATLNNIAWTVSAIDFSTGHLEKIRRSWVSSAQSIWNDIVSSVLASNTADVELASSITSLAWAVSRSVKGTIQIENEEHRKFMALYHASKGLSLGETPRDAKTEDDVDAFQGLGVKCIGVLGSLALDPSPVELNREIGVFLITVLSGLPNLPPADAVEALNQIFDIYADKSYSFDELVFWGDNFYKHLEEIQPKAKKMSKAIDKRKFGELRARADEAVLNLGRFLVYKRKEKKAKKEVD</sequence>
<feature type="domain" description="SYO1-like TPR repeats" evidence="3">
    <location>
        <begin position="415"/>
        <end position="659"/>
    </location>
</feature>
<dbReference type="GO" id="GO:0042273">
    <property type="term" value="P:ribosomal large subunit biogenesis"/>
    <property type="evidence" value="ECO:0007669"/>
    <property type="project" value="TreeGrafter"/>
</dbReference>
<dbReference type="Proteomes" id="UP000184330">
    <property type="component" value="Unassembled WGS sequence"/>
</dbReference>
<dbReference type="PANTHER" id="PTHR13347">
    <property type="entry name" value="HEAT REPEAT-CONTAINING PROTEIN 3"/>
    <property type="match status" value="1"/>
</dbReference>
<dbReference type="Pfam" id="PF25567">
    <property type="entry name" value="TPR_SYO1"/>
    <property type="match status" value="1"/>
</dbReference>
<comment type="similarity">
    <text evidence="1">Belongs to the nuclear import and ribosome assembly adapter family.</text>
</comment>
<proteinExistence type="inferred from homology"/>
<dbReference type="OrthoDB" id="288703at2759"/>
<gene>
    <name evidence="4" type="ORF">PAC_13350</name>
</gene>
<name>A0A1L7XEK2_9HELO</name>
<feature type="compositionally biased region" description="Acidic residues" evidence="2">
    <location>
        <begin position="335"/>
        <end position="344"/>
    </location>
</feature>
<evidence type="ECO:0000259" key="3">
    <source>
        <dbReference type="Pfam" id="PF25567"/>
    </source>
</evidence>
<feature type="region of interest" description="Disordered" evidence="2">
    <location>
        <begin position="322"/>
        <end position="344"/>
    </location>
</feature>
<dbReference type="SUPFAM" id="SSF48371">
    <property type="entry name" value="ARM repeat"/>
    <property type="match status" value="1"/>
</dbReference>
<protein>
    <recommendedName>
        <fullName evidence="3">SYO1-like TPR repeats domain-containing protein</fullName>
    </recommendedName>
</protein>
<evidence type="ECO:0000256" key="2">
    <source>
        <dbReference type="SAM" id="MobiDB-lite"/>
    </source>
</evidence>
<dbReference type="Gene3D" id="1.25.10.10">
    <property type="entry name" value="Leucine-rich Repeat Variant"/>
    <property type="match status" value="2"/>
</dbReference>
<feature type="compositionally biased region" description="Basic and acidic residues" evidence="2">
    <location>
        <begin position="322"/>
        <end position="334"/>
    </location>
</feature>
<dbReference type="EMBL" id="FJOG01000023">
    <property type="protein sequence ID" value="CZR63453.1"/>
    <property type="molecule type" value="Genomic_DNA"/>
</dbReference>
<dbReference type="AlphaFoldDB" id="A0A1L7XEK2"/>
<evidence type="ECO:0000313" key="4">
    <source>
        <dbReference type="EMBL" id="CZR63453.1"/>
    </source>
</evidence>
<organism evidence="4 5">
    <name type="scientific">Phialocephala subalpina</name>
    <dbReference type="NCBI Taxonomy" id="576137"/>
    <lineage>
        <taxon>Eukaryota</taxon>
        <taxon>Fungi</taxon>
        <taxon>Dikarya</taxon>
        <taxon>Ascomycota</taxon>
        <taxon>Pezizomycotina</taxon>
        <taxon>Leotiomycetes</taxon>
        <taxon>Helotiales</taxon>
        <taxon>Mollisiaceae</taxon>
        <taxon>Phialocephala</taxon>
        <taxon>Phialocephala fortinii species complex</taxon>
    </lineage>
</organism>
<keyword evidence="5" id="KW-1185">Reference proteome</keyword>
<accession>A0A1L7XEK2</accession>
<dbReference type="PANTHER" id="PTHR13347:SF1">
    <property type="entry name" value="HEAT REPEAT-CONTAINING PROTEIN 3"/>
    <property type="match status" value="1"/>
</dbReference>
<dbReference type="GO" id="GO:0051082">
    <property type="term" value="F:unfolded protein binding"/>
    <property type="evidence" value="ECO:0007669"/>
    <property type="project" value="TreeGrafter"/>
</dbReference>
<feature type="region of interest" description="Disordered" evidence="2">
    <location>
        <begin position="1"/>
        <end position="29"/>
    </location>
</feature>
<evidence type="ECO:0000256" key="1">
    <source>
        <dbReference type="ARBA" id="ARBA00049983"/>
    </source>
</evidence>
<dbReference type="CDD" id="cd13394">
    <property type="entry name" value="Syo1_like"/>
    <property type="match status" value="1"/>
</dbReference>
<evidence type="ECO:0000313" key="5">
    <source>
        <dbReference type="Proteomes" id="UP000184330"/>
    </source>
</evidence>
<dbReference type="GO" id="GO:0006606">
    <property type="term" value="P:protein import into nucleus"/>
    <property type="evidence" value="ECO:0007669"/>
    <property type="project" value="TreeGrafter"/>
</dbReference>
<dbReference type="InterPro" id="IPR011989">
    <property type="entry name" value="ARM-like"/>
</dbReference>
<reference evidence="4 5" key="1">
    <citation type="submission" date="2016-03" db="EMBL/GenBank/DDBJ databases">
        <authorList>
            <person name="Ploux O."/>
        </authorList>
    </citation>
    <scope>NUCLEOTIDE SEQUENCE [LARGE SCALE GENOMIC DNA]</scope>
    <source>
        <strain evidence="4 5">UAMH 11012</strain>
    </source>
</reference>
<feature type="compositionally biased region" description="Basic residues" evidence="2">
    <location>
        <begin position="1"/>
        <end position="11"/>
    </location>
</feature>